<dbReference type="EMBL" id="CYYP01000005">
    <property type="protein sequence ID" value="CUN87995.1"/>
    <property type="molecule type" value="Genomic_DNA"/>
</dbReference>
<reference evidence="2 3" key="1">
    <citation type="submission" date="2015-09" db="EMBL/GenBank/DDBJ databases">
        <authorList>
            <consortium name="Pathogen Informatics"/>
        </authorList>
    </citation>
    <scope>NUCLEOTIDE SEQUENCE [LARGE SCALE GENOMIC DNA]</scope>
    <source>
        <strain evidence="2 3">2789STDY5608823</strain>
    </source>
</reference>
<name>A0A174AKD1_9ACTN</name>
<gene>
    <name evidence="2" type="ORF">ERS852381_00786</name>
</gene>
<accession>A0A174AKD1</accession>
<feature type="transmembrane region" description="Helical" evidence="1">
    <location>
        <begin position="104"/>
        <end position="133"/>
    </location>
</feature>
<dbReference type="AlphaFoldDB" id="A0A174AKD1"/>
<dbReference type="Proteomes" id="UP000095468">
    <property type="component" value="Unassembled WGS sequence"/>
</dbReference>
<dbReference type="SUPFAM" id="SSF103473">
    <property type="entry name" value="MFS general substrate transporter"/>
    <property type="match status" value="1"/>
</dbReference>
<keyword evidence="1" id="KW-1133">Transmembrane helix</keyword>
<evidence type="ECO:0000313" key="3">
    <source>
        <dbReference type="Proteomes" id="UP000095468"/>
    </source>
</evidence>
<sequence>MPQQRKFFPGWLVVASGFVIMATCYTIFVNCMSLFQPLIVSDLGISLAQYNVSNAISTVVSVVGSLVIGHVADKVSGRVLGSLTVIATSAVLAGMSFVGELWQVYVLFAVSGSFASTWIVCLVCSVVMLVFLLASEPIAVKLRASVAGE</sequence>
<dbReference type="RefSeq" id="WP_055285959.1">
    <property type="nucleotide sequence ID" value="NZ_CYYP01000005.1"/>
</dbReference>
<keyword evidence="1" id="KW-0812">Transmembrane</keyword>
<dbReference type="InterPro" id="IPR036259">
    <property type="entry name" value="MFS_trans_sf"/>
</dbReference>
<organism evidence="2 3">
    <name type="scientific">Collinsella aerofaciens</name>
    <dbReference type="NCBI Taxonomy" id="74426"/>
    <lineage>
        <taxon>Bacteria</taxon>
        <taxon>Bacillati</taxon>
        <taxon>Actinomycetota</taxon>
        <taxon>Coriobacteriia</taxon>
        <taxon>Coriobacteriales</taxon>
        <taxon>Coriobacteriaceae</taxon>
        <taxon>Collinsella</taxon>
    </lineage>
</organism>
<feature type="transmembrane region" description="Helical" evidence="1">
    <location>
        <begin position="12"/>
        <end position="35"/>
    </location>
</feature>
<keyword evidence="1" id="KW-0472">Membrane</keyword>
<protein>
    <recommendedName>
        <fullName evidence="4">Major facilitator superfamily (MFS) profile domain-containing protein</fullName>
    </recommendedName>
</protein>
<evidence type="ECO:0000313" key="2">
    <source>
        <dbReference type="EMBL" id="CUN87995.1"/>
    </source>
</evidence>
<evidence type="ECO:0000256" key="1">
    <source>
        <dbReference type="SAM" id="Phobius"/>
    </source>
</evidence>
<dbReference type="Gene3D" id="1.20.1250.20">
    <property type="entry name" value="MFS general substrate transporter like domains"/>
    <property type="match status" value="1"/>
</dbReference>
<evidence type="ECO:0008006" key="4">
    <source>
        <dbReference type="Google" id="ProtNLM"/>
    </source>
</evidence>
<feature type="transmembrane region" description="Helical" evidence="1">
    <location>
        <begin position="79"/>
        <end position="98"/>
    </location>
</feature>
<proteinExistence type="predicted"/>
<feature type="transmembrane region" description="Helical" evidence="1">
    <location>
        <begin position="55"/>
        <end position="72"/>
    </location>
</feature>